<evidence type="ECO:0000313" key="3">
    <source>
        <dbReference type="Proteomes" id="UP000215223"/>
    </source>
</evidence>
<organism evidence="2 3">
    <name type="scientific">Amycolatopsis thailandensis</name>
    <dbReference type="NCBI Taxonomy" id="589330"/>
    <lineage>
        <taxon>Bacteria</taxon>
        <taxon>Bacillati</taxon>
        <taxon>Actinomycetota</taxon>
        <taxon>Actinomycetes</taxon>
        <taxon>Pseudonocardiales</taxon>
        <taxon>Pseudonocardiaceae</taxon>
        <taxon>Amycolatopsis</taxon>
    </lineage>
</organism>
<reference evidence="2 3" key="1">
    <citation type="submission" date="2017-07" db="EMBL/GenBank/DDBJ databases">
        <title>Amycolatopsis thailandensis Genome sequencing and assembly.</title>
        <authorList>
            <person name="Kaur N."/>
            <person name="Mayilraj S."/>
        </authorList>
    </citation>
    <scope>NUCLEOTIDE SEQUENCE [LARGE SCALE GENOMIC DNA]</scope>
    <source>
        <strain evidence="2 3">JCM 16380</strain>
    </source>
</reference>
<sequence>MRIRVEGTETEIAAAVKRIATVLEVQETSRFYANRGATTLGRVYLTVAIPPATPVVRVDAERADQQRQLPDTSRKDLR</sequence>
<protein>
    <submittedName>
        <fullName evidence="2">Uncharacterized protein</fullName>
    </submittedName>
</protein>
<dbReference type="Proteomes" id="UP000215223">
    <property type="component" value="Unassembled WGS sequence"/>
</dbReference>
<gene>
    <name evidence="2" type="ORF">CFP71_29905</name>
</gene>
<proteinExistence type="predicted"/>
<evidence type="ECO:0000256" key="1">
    <source>
        <dbReference type="SAM" id="MobiDB-lite"/>
    </source>
</evidence>
<name>A0A229RSD0_9PSEU</name>
<accession>A0A229RSD0</accession>
<dbReference type="AlphaFoldDB" id="A0A229RSD0"/>
<dbReference type="RefSeq" id="WP_093937308.1">
    <property type="nucleotide sequence ID" value="NZ_NMQT01000109.1"/>
</dbReference>
<comment type="caution">
    <text evidence="2">The sequence shown here is derived from an EMBL/GenBank/DDBJ whole genome shotgun (WGS) entry which is preliminary data.</text>
</comment>
<dbReference type="EMBL" id="NMQT01000109">
    <property type="protein sequence ID" value="OXM49562.1"/>
    <property type="molecule type" value="Genomic_DNA"/>
</dbReference>
<feature type="region of interest" description="Disordered" evidence="1">
    <location>
        <begin position="59"/>
        <end position="78"/>
    </location>
</feature>
<keyword evidence="3" id="KW-1185">Reference proteome</keyword>
<evidence type="ECO:0000313" key="2">
    <source>
        <dbReference type="EMBL" id="OXM49562.1"/>
    </source>
</evidence>
<dbReference type="OrthoDB" id="3629590at2"/>